<gene>
    <name evidence="1" type="ORF">UX34_C0001G0016</name>
</gene>
<protein>
    <submittedName>
        <fullName evidence="1">Zn-dependent hydrolase of the beta-lactamase fold-like protein</fullName>
    </submittedName>
</protein>
<accession>A0A0G1NY21</accession>
<dbReference type="EMBL" id="LCLV01000001">
    <property type="protein sequence ID" value="KKU25222.1"/>
    <property type="molecule type" value="Genomic_DNA"/>
</dbReference>
<dbReference type="SUPFAM" id="SSF56281">
    <property type="entry name" value="Metallo-hydrolase/oxidoreductase"/>
    <property type="match status" value="1"/>
</dbReference>
<dbReference type="PANTHER" id="PTHR42967:SF1">
    <property type="entry name" value="MBL FOLD METALLO-HYDROLASE"/>
    <property type="match status" value="1"/>
</dbReference>
<organism evidence="1 2">
    <name type="scientific">Candidatus Woesebacteria bacterium GW2011_GWF1_46_13</name>
    <dbReference type="NCBI Taxonomy" id="1618602"/>
    <lineage>
        <taxon>Bacteria</taxon>
        <taxon>Candidatus Woeseibacteriota</taxon>
    </lineage>
</organism>
<dbReference type="GO" id="GO:0016787">
    <property type="term" value="F:hydrolase activity"/>
    <property type="evidence" value="ECO:0007669"/>
    <property type="project" value="UniProtKB-KW"/>
</dbReference>
<dbReference type="Proteomes" id="UP000034643">
    <property type="component" value="Unassembled WGS sequence"/>
</dbReference>
<sequence length="215" mass="23251">MEISFLGHSSFKLKGKTGSVVTDPFDPQMVGLKYSGVEGDIVTVSHEHDDHNRVSLVKGVKKVISGPGEYEISGISILGFPSFHDDKKGSVRGKNTIYVFEMDGLRLAHLGDLGHALSEELVEDLGDIDILMVPVGGEYTIGPDGAANVVSAIEPTIVIPMHYQMPGLKAETFSKLLGLEPFLKEVGLSSINLPKLVVKKEELGEDKKVVVLEKK</sequence>
<name>A0A0G1NY21_9BACT</name>
<dbReference type="PANTHER" id="PTHR42967">
    <property type="entry name" value="METAL DEPENDENT HYDROLASE"/>
    <property type="match status" value="1"/>
</dbReference>
<dbReference type="AlphaFoldDB" id="A0A0G1NY21"/>
<evidence type="ECO:0000313" key="2">
    <source>
        <dbReference type="Proteomes" id="UP000034643"/>
    </source>
</evidence>
<keyword evidence="1" id="KW-0378">Hydrolase</keyword>
<dbReference type="Pfam" id="PF13483">
    <property type="entry name" value="Lactamase_B_3"/>
    <property type="match status" value="1"/>
</dbReference>
<dbReference type="InterPro" id="IPR036866">
    <property type="entry name" value="RibonucZ/Hydroxyglut_hydro"/>
</dbReference>
<dbReference type="Gene3D" id="3.60.15.10">
    <property type="entry name" value="Ribonuclease Z/Hydroxyacylglutathione hydrolase-like"/>
    <property type="match status" value="1"/>
</dbReference>
<proteinExistence type="predicted"/>
<comment type="caution">
    <text evidence="1">The sequence shown here is derived from an EMBL/GenBank/DDBJ whole genome shotgun (WGS) entry which is preliminary data.</text>
</comment>
<reference evidence="1 2" key="1">
    <citation type="journal article" date="2015" name="Nature">
        <title>rRNA introns, odd ribosomes, and small enigmatic genomes across a large radiation of phyla.</title>
        <authorList>
            <person name="Brown C.T."/>
            <person name="Hug L.A."/>
            <person name="Thomas B.C."/>
            <person name="Sharon I."/>
            <person name="Castelle C.J."/>
            <person name="Singh A."/>
            <person name="Wilkins M.J."/>
            <person name="Williams K.H."/>
            <person name="Banfield J.F."/>
        </authorList>
    </citation>
    <scope>NUCLEOTIDE SEQUENCE [LARGE SCALE GENOMIC DNA]</scope>
</reference>
<evidence type="ECO:0000313" key="1">
    <source>
        <dbReference type="EMBL" id="KKU25222.1"/>
    </source>
</evidence>